<name>A0A8S9MYT3_BRACR</name>
<evidence type="ECO:0000313" key="2">
    <source>
        <dbReference type="Proteomes" id="UP000712600"/>
    </source>
</evidence>
<comment type="caution">
    <text evidence="1">The sequence shown here is derived from an EMBL/GenBank/DDBJ whole genome shotgun (WGS) entry which is preliminary data.</text>
</comment>
<dbReference type="EMBL" id="QGKX02002183">
    <property type="protein sequence ID" value="KAF3489225.1"/>
    <property type="molecule type" value="Genomic_DNA"/>
</dbReference>
<gene>
    <name evidence="1" type="ORF">F2Q69_00051978</name>
</gene>
<reference evidence="1" key="1">
    <citation type="submission" date="2019-12" db="EMBL/GenBank/DDBJ databases">
        <title>Genome sequencing and annotation of Brassica cretica.</title>
        <authorList>
            <person name="Studholme D.J."/>
            <person name="Sarris P."/>
        </authorList>
    </citation>
    <scope>NUCLEOTIDE SEQUENCE</scope>
    <source>
        <strain evidence="1">PFS-109/04</strain>
        <tissue evidence="1">Leaf</tissue>
    </source>
</reference>
<accession>A0A8S9MYT3</accession>
<dbReference type="Proteomes" id="UP000712600">
    <property type="component" value="Unassembled WGS sequence"/>
</dbReference>
<sequence>MITSWASSVSWEHTQITRREGRRPDSTLTGQDSLEGRCSVGSGFMGVPGKEGWVRPMNGTYQYWKYMIRIDRGVHWRSMDAPDEVTGGDCRQIGHSLRWSLGPVWLILAEIYGMEAGLLAVEIAPEGILRSDPCVKISDHMFVCWNILSLMILIIRNCWLSTLVLASSVSWEHTQLVRREGGRLDSTLKGMNSLEDGCSIETGFMEVPWKE</sequence>
<dbReference type="AlphaFoldDB" id="A0A8S9MYT3"/>
<proteinExistence type="predicted"/>
<organism evidence="1 2">
    <name type="scientific">Brassica cretica</name>
    <name type="common">Mustard</name>
    <dbReference type="NCBI Taxonomy" id="69181"/>
    <lineage>
        <taxon>Eukaryota</taxon>
        <taxon>Viridiplantae</taxon>
        <taxon>Streptophyta</taxon>
        <taxon>Embryophyta</taxon>
        <taxon>Tracheophyta</taxon>
        <taxon>Spermatophyta</taxon>
        <taxon>Magnoliopsida</taxon>
        <taxon>eudicotyledons</taxon>
        <taxon>Gunneridae</taxon>
        <taxon>Pentapetalae</taxon>
        <taxon>rosids</taxon>
        <taxon>malvids</taxon>
        <taxon>Brassicales</taxon>
        <taxon>Brassicaceae</taxon>
        <taxon>Brassiceae</taxon>
        <taxon>Brassica</taxon>
    </lineage>
</organism>
<protein>
    <submittedName>
        <fullName evidence="1">Uncharacterized protein</fullName>
    </submittedName>
</protein>
<evidence type="ECO:0000313" key="1">
    <source>
        <dbReference type="EMBL" id="KAF3489225.1"/>
    </source>
</evidence>